<dbReference type="Gene3D" id="3.40.50.2000">
    <property type="entry name" value="Glycogen Phosphorylase B"/>
    <property type="match status" value="2"/>
</dbReference>
<dbReference type="EC" id="2.4.-.-" evidence="2"/>
<accession>A0ABV7EAN7</accession>
<name>A0ABV7EAN7_9SPHN</name>
<sequence>MEISDLRVALFSGNYNYVRDGANQALNRLVDFLLRQGAHVRVYSPKVPNPAFPPTGDLVGLPNLPVPGRGEYRFSLGLSAEGKADLERFAPNILHIASPDMAGHRALTWARKRGLPVLTSVHTRFETYPRYYNLGFLEPAVEAILRRFYRRCDALVAPSESMVQVLREQRMGHDISIWSRGVDRAIFDPSRRDPEWRRAHGIADGDVAVGFLGRLVMEKGLDVFGATLEELKRRGVAHKVLVVGEGPARAFFEQSVPDAVFTGFQGGADLGRAVASMDLLLNPSITETFGNVTLEAMASGIPVVAARATGSTSLVAHGITGMLVEPGDIPAFADAVAAYCADPSLRSAHGAAGETRSRHFSWDAINGAVARTYLRLIAQRQPAVSAQHAQAAH</sequence>
<protein>
    <submittedName>
        <fullName evidence="2">Glycosyltransferase family 4 protein</fullName>
        <ecNumber evidence="2">2.4.-.-</ecNumber>
    </submittedName>
</protein>
<gene>
    <name evidence="2" type="ORF">ACFODU_12750</name>
</gene>
<dbReference type="EMBL" id="JBHRST010000020">
    <property type="protein sequence ID" value="MFC3098657.1"/>
    <property type="molecule type" value="Genomic_DNA"/>
</dbReference>
<feature type="domain" description="Glycosyltransferase subfamily 4-like N-terminal" evidence="1">
    <location>
        <begin position="20"/>
        <end position="184"/>
    </location>
</feature>
<dbReference type="CDD" id="cd03814">
    <property type="entry name" value="GT4-like"/>
    <property type="match status" value="1"/>
</dbReference>
<reference evidence="3" key="1">
    <citation type="journal article" date="2019" name="Int. J. Syst. Evol. Microbiol.">
        <title>The Global Catalogue of Microorganisms (GCM) 10K type strain sequencing project: providing services to taxonomists for standard genome sequencing and annotation.</title>
        <authorList>
            <consortium name="The Broad Institute Genomics Platform"/>
            <consortium name="The Broad Institute Genome Sequencing Center for Infectious Disease"/>
            <person name="Wu L."/>
            <person name="Ma J."/>
        </authorList>
    </citation>
    <scope>NUCLEOTIDE SEQUENCE [LARGE SCALE GENOMIC DNA]</scope>
    <source>
        <strain evidence="3">KCTC 52607</strain>
    </source>
</reference>
<proteinExistence type="predicted"/>
<dbReference type="SUPFAM" id="SSF53756">
    <property type="entry name" value="UDP-Glycosyltransferase/glycogen phosphorylase"/>
    <property type="match status" value="1"/>
</dbReference>
<evidence type="ECO:0000313" key="2">
    <source>
        <dbReference type="EMBL" id="MFC3098657.1"/>
    </source>
</evidence>
<keyword evidence="2" id="KW-0808">Transferase</keyword>
<dbReference type="PANTHER" id="PTHR45947">
    <property type="entry name" value="SULFOQUINOVOSYL TRANSFERASE SQD2"/>
    <property type="match status" value="1"/>
</dbReference>
<evidence type="ECO:0000313" key="3">
    <source>
        <dbReference type="Proteomes" id="UP001595456"/>
    </source>
</evidence>
<dbReference type="InterPro" id="IPR050194">
    <property type="entry name" value="Glycosyltransferase_grp1"/>
</dbReference>
<evidence type="ECO:0000259" key="1">
    <source>
        <dbReference type="Pfam" id="PF13439"/>
    </source>
</evidence>
<dbReference type="GO" id="GO:0016757">
    <property type="term" value="F:glycosyltransferase activity"/>
    <property type="evidence" value="ECO:0007669"/>
    <property type="project" value="UniProtKB-KW"/>
</dbReference>
<comment type="caution">
    <text evidence="2">The sequence shown here is derived from an EMBL/GenBank/DDBJ whole genome shotgun (WGS) entry which is preliminary data.</text>
</comment>
<dbReference type="RefSeq" id="WP_336926390.1">
    <property type="nucleotide sequence ID" value="NZ_JBANRO010000007.1"/>
</dbReference>
<organism evidence="2 3">
    <name type="scientific">Alteraurantiacibacter palmitatis</name>
    <dbReference type="NCBI Taxonomy" id="2054628"/>
    <lineage>
        <taxon>Bacteria</taxon>
        <taxon>Pseudomonadati</taxon>
        <taxon>Pseudomonadota</taxon>
        <taxon>Alphaproteobacteria</taxon>
        <taxon>Sphingomonadales</taxon>
        <taxon>Erythrobacteraceae</taxon>
        <taxon>Alteraurantiacibacter</taxon>
    </lineage>
</organism>
<dbReference type="Proteomes" id="UP001595456">
    <property type="component" value="Unassembled WGS sequence"/>
</dbReference>
<keyword evidence="3" id="KW-1185">Reference proteome</keyword>
<dbReference type="InterPro" id="IPR028098">
    <property type="entry name" value="Glyco_trans_4-like_N"/>
</dbReference>
<keyword evidence="2" id="KW-0328">Glycosyltransferase</keyword>
<dbReference type="Pfam" id="PF13692">
    <property type="entry name" value="Glyco_trans_1_4"/>
    <property type="match status" value="1"/>
</dbReference>
<dbReference type="Pfam" id="PF13439">
    <property type="entry name" value="Glyco_transf_4"/>
    <property type="match status" value="1"/>
</dbReference>
<dbReference type="PANTHER" id="PTHR45947:SF3">
    <property type="entry name" value="SULFOQUINOVOSYL TRANSFERASE SQD2"/>
    <property type="match status" value="1"/>
</dbReference>